<dbReference type="OrthoDB" id="9975943at2759"/>
<keyword evidence="2" id="KW-1185">Reference proteome</keyword>
<dbReference type="AlphaFoldDB" id="A0A2P5HVA6"/>
<dbReference type="Proteomes" id="UP000094444">
    <property type="component" value="Unassembled WGS sequence"/>
</dbReference>
<dbReference type="EMBL" id="MAVT02000669">
    <property type="protein sequence ID" value="POS74191.1"/>
    <property type="molecule type" value="Genomic_DNA"/>
</dbReference>
<proteinExistence type="predicted"/>
<comment type="caution">
    <text evidence="1">The sequence shown here is derived from an EMBL/GenBank/DDBJ whole genome shotgun (WGS) entry which is preliminary data.</text>
</comment>
<dbReference type="STRING" id="158607.A0A2P5HVA6"/>
<dbReference type="PANTHER" id="PTHR14097:SF8">
    <property type="entry name" value="NAD(P)-BINDING DOMAIN-CONTAINING PROTEIN"/>
    <property type="match status" value="1"/>
</dbReference>
<evidence type="ECO:0000313" key="2">
    <source>
        <dbReference type="Proteomes" id="UP000094444"/>
    </source>
</evidence>
<dbReference type="InParanoid" id="A0A2P5HVA6"/>
<dbReference type="PANTHER" id="PTHR14097">
    <property type="entry name" value="OXIDOREDUCTASE HTATIP2"/>
    <property type="match status" value="1"/>
</dbReference>
<dbReference type="SUPFAM" id="SSF51735">
    <property type="entry name" value="NAD(P)-binding Rossmann-fold domains"/>
    <property type="match status" value="1"/>
</dbReference>
<accession>A0A2P5HVA6</accession>
<reference evidence="1" key="1">
    <citation type="submission" date="2017-09" db="EMBL/GenBank/DDBJ databases">
        <title>Polyketide synthases of a Diaporthe helianthi virulent isolate.</title>
        <authorList>
            <person name="Baroncelli R."/>
        </authorList>
    </citation>
    <scope>NUCLEOTIDE SEQUENCE [LARGE SCALE GENOMIC DNA]</scope>
    <source>
        <strain evidence="1">7/96</strain>
    </source>
</reference>
<dbReference type="Gene3D" id="3.40.50.720">
    <property type="entry name" value="NAD(P)-binding Rossmann-like Domain"/>
    <property type="match status" value="1"/>
</dbReference>
<sequence length="266" mass="28467">MARHLILTGGTGLVGSSVLDAMLKTKEVTKISVLSRRPVKMAEDAKDPRVNVIIHEDFEHYGPDLMSKLSDADGCVWALGISQTQVSKEEYVKITKDYALRAAEAFRTLGTPDRPFTFVYVSGEGATLTPGRFTPIFGRVKGETEKALAEMRAAAAAGSSNSFLACAVRPAFVDAAQHGDIAAYVPATQGLAKTAMLAALSPPIRAFYKSAWSPTLPLGRFMTEVAMGRWEAQMQAGGLGVEKIGEFPIVSNVGFRRLAGLDGGQK</sequence>
<protein>
    <submittedName>
        <fullName evidence="1">Nucleoside-diphosphate-sugar epimerase</fullName>
    </submittedName>
</protein>
<dbReference type="InterPro" id="IPR036291">
    <property type="entry name" value="NAD(P)-bd_dom_sf"/>
</dbReference>
<evidence type="ECO:0000313" key="1">
    <source>
        <dbReference type="EMBL" id="POS74191.1"/>
    </source>
</evidence>
<gene>
    <name evidence="1" type="ORF">DHEL01_v207419</name>
</gene>
<name>A0A2P5HVA6_DIAHE</name>
<organism evidence="1 2">
    <name type="scientific">Diaporthe helianthi</name>
    <dbReference type="NCBI Taxonomy" id="158607"/>
    <lineage>
        <taxon>Eukaryota</taxon>
        <taxon>Fungi</taxon>
        <taxon>Dikarya</taxon>
        <taxon>Ascomycota</taxon>
        <taxon>Pezizomycotina</taxon>
        <taxon>Sordariomycetes</taxon>
        <taxon>Sordariomycetidae</taxon>
        <taxon>Diaporthales</taxon>
        <taxon>Diaporthaceae</taxon>
        <taxon>Diaporthe</taxon>
    </lineage>
</organism>